<feature type="domain" description="RsbT co-antagonist protein RsbRD N-terminal" evidence="2">
    <location>
        <begin position="14"/>
        <end position="151"/>
    </location>
</feature>
<evidence type="ECO:0000313" key="3">
    <source>
        <dbReference type="EMBL" id="AFQ42661.1"/>
    </source>
</evidence>
<dbReference type="RefSeq" id="WP_014901581.1">
    <property type="nucleotide sequence ID" value="NC_018515.1"/>
</dbReference>
<accession>J7IVC5</accession>
<feature type="region of interest" description="Disordered" evidence="1">
    <location>
        <begin position="175"/>
        <end position="194"/>
    </location>
</feature>
<keyword evidence="4" id="KW-1185">Reference proteome</keyword>
<dbReference type="KEGG" id="dmi:Desmer_0628"/>
<dbReference type="STRING" id="768704.Desmer_0628"/>
<protein>
    <recommendedName>
        <fullName evidence="2">RsbT co-antagonist protein RsbRD N-terminal domain-containing protein</fullName>
    </recommendedName>
</protein>
<reference evidence="4" key="2">
    <citation type="submission" date="2012-08" db="EMBL/GenBank/DDBJ databases">
        <title>Finished genome of Desulfosporosinus meridiei DSM 13257.</title>
        <authorList>
            <person name="Huntemann M."/>
            <person name="Wei C.-L."/>
            <person name="Han J."/>
            <person name="Detter J.C."/>
            <person name="Han C."/>
            <person name="Davenport K."/>
            <person name="Daligault H."/>
            <person name="Erkkila T."/>
            <person name="Gu W."/>
            <person name="Munk A.C.C."/>
            <person name="Teshima H."/>
            <person name="Xu Y."/>
            <person name="Chain P."/>
            <person name="Tapia R."/>
            <person name="Chen A."/>
            <person name="Krypides N."/>
            <person name="Mavromatis K."/>
            <person name="Markowitz V."/>
            <person name="Szeto E."/>
            <person name="Ivanova N."/>
            <person name="Mikhailova N."/>
            <person name="Ovchinnikova G."/>
            <person name="Pagani I."/>
            <person name="Pati A."/>
            <person name="Goodwin L."/>
            <person name="Peters L."/>
            <person name="Pitluck S."/>
            <person name="Woyke T."/>
            <person name="Pester M."/>
            <person name="Spring S."/>
            <person name="Ollivier B."/>
            <person name="Rattei T."/>
            <person name="Klenk H.-P."/>
            <person name="Wagner M."/>
            <person name="Loy A."/>
        </authorList>
    </citation>
    <scope>NUCLEOTIDE SEQUENCE [LARGE SCALE GENOMIC DNA]</scope>
    <source>
        <strain evidence="4">ATCC BAA-275 / DSM 13257 / NCIMB 13706 / S10</strain>
    </source>
</reference>
<feature type="compositionally biased region" description="Polar residues" evidence="1">
    <location>
        <begin position="181"/>
        <end position="194"/>
    </location>
</feature>
<reference evidence="3 4" key="1">
    <citation type="journal article" date="2012" name="J. Bacteriol.">
        <title>Complete genome sequences of Desulfosporosinus orientis DSM765T, Desulfosporosinus youngiae DSM17734T, Desulfosporosinus meridiei DSM13257T, and Desulfosporosinus acidiphilus DSM22704T.</title>
        <authorList>
            <person name="Pester M."/>
            <person name="Brambilla E."/>
            <person name="Alazard D."/>
            <person name="Rattei T."/>
            <person name="Weinmaier T."/>
            <person name="Han J."/>
            <person name="Lucas S."/>
            <person name="Lapidus A."/>
            <person name="Cheng J.F."/>
            <person name="Goodwin L."/>
            <person name="Pitluck S."/>
            <person name="Peters L."/>
            <person name="Ovchinnikova G."/>
            <person name="Teshima H."/>
            <person name="Detter J.C."/>
            <person name="Han C.S."/>
            <person name="Tapia R."/>
            <person name="Land M.L."/>
            <person name="Hauser L."/>
            <person name="Kyrpides N.C."/>
            <person name="Ivanova N.N."/>
            <person name="Pagani I."/>
            <person name="Huntmann M."/>
            <person name="Wei C.L."/>
            <person name="Davenport K.W."/>
            <person name="Daligault H."/>
            <person name="Chain P.S."/>
            <person name="Chen A."/>
            <person name="Mavromatis K."/>
            <person name="Markowitz V."/>
            <person name="Szeto E."/>
            <person name="Mikhailova N."/>
            <person name="Pati A."/>
            <person name="Wagner M."/>
            <person name="Woyke T."/>
            <person name="Ollivier B."/>
            <person name="Klenk H.P."/>
            <person name="Spring S."/>
            <person name="Loy A."/>
        </authorList>
    </citation>
    <scope>NUCLEOTIDE SEQUENCE [LARGE SCALE GENOMIC DNA]</scope>
    <source>
        <strain evidence="4">ATCC BAA-275 / DSM 13257 / NCIMB 13706 / S10</strain>
    </source>
</reference>
<dbReference type="OrthoDB" id="1724246at2"/>
<dbReference type="HOGENOM" id="CLU_129910_0_0_9"/>
<sequence length="194" mass="22489">MDMMIKDLIEEKKPAILQQWFDAIMATYPTDTSGFLKDQKDRFRNPVGHTFTEGMDKILEALIAGEGLEEELPFIDDIIRVRAIQDLTPAKALSFVFSLKGVVRKELEQDIKKHQIYGELMKFESEIDRLALNAFNIYVRCREQLYELRTDELKRMTFTLLKKANLMSELPVEEFGHRDSPSINPNNGSDKTKE</sequence>
<evidence type="ECO:0000313" key="4">
    <source>
        <dbReference type="Proteomes" id="UP000005262"/>
    </source>
</evidence>
<dbReference type="Proteomes" id="UP000005262">
    <property type="component" value="Chromosome"/>
</dbReference>
<organism evidence="3 4">
    <name type="scientific">Desulfosporosinus meridiei (strain ATCC BAA-275 / DSM 13257 / KCTC 12902 / NCIMB 13706 / S10)</name>
    <dbReference type="NCBI Taxonomy" id="768704"/>
    <lineage>
        <taxon>Bacteria</taxon>
        <taxon>Bacillati</taxon>
        <taxon>Bacillota</taxon>
        <taxon>Clostridia</taxon>
        <taxon>Eubacteriales</taxon>
        <taxon>Desulfitobacteriaceae</taxon>
        <taxon>Desulfosporosinus</taxon>
    </lineage>
</organism>
<dbReference type="AlphaFoldDB" id="J7IVC5"/>
<evidence type="ECO:0000256" key="1">
    <source>
        <dbReference type="SAM" id="MobiDB-lite"/>
    </source>
</evidence>
<dbReference type="EMBL" id="CP003629">
    <property type="protein sequence ID" value="AFQ42661.1"/>
    <property type="molecule type" value="Genomic_DNA"/>
</dbReference>
<proteinExistence type="predicted"/>
<dbReference type="eggNOG" id="ENOG5032RXU">
    <property type="taxonomic scope" value="Bacteria"/>
</dbReference>
<evidence type="ECO:0000259" key="2">
    <source>
        <dbReference type="Pfam" id="PF14361"/>
    </source>
</evidence>
<dbReference type="InterPro" id="IPR025751">
    <property type="entry name" value="RsbRD_N_dom"/>
</dbReference>
<gene>
    <name evidence="3" type="ordered locus">Desmer_0628</name>
</gene>
<dbReference type="Pfam" id="PF14361">
    <property type="entry name" value="RsbRD_N"/>
    <property type="match status" value="1"/>
</dbReference>
<name>J7IVC5_DESMD</name>